<dbReference type="AlphaFoldDB" id="A0AAN9S4Y0"/>
<accession>A0AAN9S4Y0</accession>
<dbReference type="Proteomes" id="UP001386955">
    <property type="component" value="Unassembled WGS sequence"/>
</dbReference>
<feature type="compositionally biased region" description="Basic and acidic residues" evidence="1">
    <location>
        <begin position="48"/>
        <end position="63"/>
    </location>
</feature>
<gene>
    <name evidence="2" type="ORF">VNO78_23863</name>
</gene>
<comment type="caution">
    <text evidence="2">The sequence shown here is derived from an EMBL/GenBank/DDBJ whole genome shotgun (WGS) entry which is preliminary data.</text>
</comment>
<sequence length="73" mass="8134">MFLPIVRVCLRLGCFSTSNFSRHLPLLDSDLANSDSATITLLRGREGKGRIKDQGSRIKDQGPRTRPPVINLK</sequence>
<name>A0AAN9S4Y0_PSOTE</name>
<evidence type="ECO:0000313" key="3">
    <source>
        <dbReference type="Proteomes" id="UP001386955"/>
    </source>
</evidence>
<protein>
    <submittedName>
        <fullName evidence="2">Uncharacterized protein</fullName>
    </submittedName>
</protein>
<feature type="region of interest" description="Disordered" evidence="1">
    <location>
        <begin position="48"/>
        <end position="73"/>
    </location>
</feature>
<proteinExistence type="predicted"/>
<evidence type="ECO:0000256" key="1">
    <source>
        <dbReference type="SAM" id="MobiDB-lite"/>
    </source>
</evidence>
<keyword evidence="3" id="KW-1185">Reference proteome</keyword>
<organism evidence="2 3">
    <name type="scientific">Psophocarpus tetragonolobus</name>
    <name type="common">Winged bean</name>
    <name type="synonym">Dolichos tetragonolobus</name>
    <dbReference type="NCBI Taxonomy" id="3891"/>
    <lineage>
        <taxon>Eukaryota</taxon>
        <taxon>Viridiplantae</taxon>
        <taxon>Streptophyta</taxon>
        <taxon>Embryophyta</taxon>
        <taxon>Tracheophyta</taxon>
        <taxon>Spermatophyta</taxon>
        <taxon>Magnoliopsida</taxon>
        <taxon>eudicotyledons</taxon>
        <taxon>Gunneridae</taxon>
        <taxon>Pentapetalae</taxon>
        <taxon>rosids</taxon>
        <taxon>fabids</taxon>
        <taxon>Fabales</taxon>
        <taxon>Fabaceae</taxon>
        <taxon>Papilionoideae</taxon>
        <taxon>50 kb inversion clade</taxon>
        <taxon>NPAAA clade</taxon>
        <taxon>indigoferoid/millettioid clade</taxon>
        <taxon>Phaseoleae</taxon>
        <taxon>Psophocarpus</taxon>
    </lineage>
</organism>
<dbReference type="EMBL" id="JAYMYS010000006">
    <property type="protein sequence ID" value="KAK7389032.1"/>
    <property type="molecule type" value="Genomic_DNA"/>
</dbReference>
<reference evidence="2 3" key="1">
    <citation type="submission" date="2024-01" db="EMBL/GenBank/DDBJ databases">
        <title>The genomes of 5 underutilized Papilionoideae crops provide insights into root nodulation and disease resistanc.</title>
        <authorList>
            <person name="Jiang F."/>
        </authorList>
    </citation>
    <scope>NUCLEOTIDE SEQUENCE [LARGE SCALE GENOMIC DNA]</scope>
    <source>
        <strain evidence="2">DUOXIRENSHENG_FW03</strain>
        <tissue evidence="2">Leaves</tissue>
    </source>
</reference>
<evidence type="ECO:0000313" key="2">
    <source>
        <dbReference type="EMBL" id="KAK7389032.1"/>
    </source>
</evidence>